<keyword evidence="5" id="KW-1185">Reference proteome</keyword>
<dbReference type="EMBL" id="JAASQL010000001">
    <property type="protein sequence ID" value="NIJ44700.1"/>
    <property type="molecule type" value="Genomic_DNA"/>
</dbReference>
<dbReference type="NCBIfam" id="TIGR04183">
    <property type="entry name" value="Por_Secre_tail"/>
    <property type="match status" value="1"/>
</dbReference>
<dbReference type="Gene3D" id="2.160.20.10">
    <property type="entry name" value="Single-stranded right-handed beta-helix, Pectin lyase-like"/>
    <property type="match status" value="1"/>
</dbReference>
<evidence type="ECO:0000256" key="1">
    <source>
        <dbReference type="ARBA" id="ARBA00022729"/>
    </source>
</evidence>
<feature type="chain" id="PRO_5045892865" description="Secretion system C-terminal sorting domain-containing protein" evidence="2">
    <location>
        <begin position="19"/>
        <end position="514"/>
    </location>
</feature>
<protein>
    <recommendedName>
        <fullName evidence="3">Secretion system C-terminal sorting domain-containing protein</fullName>
    </recommendedName>
</protein>
<gene>
    <name evidence="4" type="ORF">FHR24_001139</name>
</gene>
<feature type="domain" description="Secretion system C-terminal sorting" evidence="3">
    <location>
        <begin position="453"/>
        <end position="512"/>
    </location>
</feature>
<accession>A0ABX0U771</accession>
<dbReference type="Proteomes" id="UP000745859">
    <property type="component" value="Unassembled WGS sequence"/>
</dbReference>
<evidence type="ECO:0000256" key="2">
    <source>
        <dbReference type="SAM" id="SignalP"/>
    </source>
</evidence>
<name>A0ABX0U771_9FLAO</name>
<dbReference type="InterPro" id="IPR011050">
    <property type="entry name" value="Pectin_lyase_fold/virulence"/>
</dbReference>
<dbReference type="SUPFAM" id="SSF51126">
    <property type="entry name" value="Pectin lyase-like"/>
    <property type="match status" value="1"/>
</dbReference>
<sequence length="514" mass="56812">MKKIIYLSTLLFMSLLSAVGQNRLSADESLFYVNKIGPKRTTINLTGLNNGNDSQKLNNEINRISNLGGGIITINKVPGKPYIYLRSVELKNKVHLKIASNVTLKPWLGGNRPKNVAIFNLGVKNKVWNTAITNSKQWSTNTNDYFKVILSGGPTERVRIVEALSVTNFLISGIKVTDSYTIFSNIECNLNKTQSREWSDLPTNGVIKNVISYKNHVGYGIIQIRAGKKILFKNLDGEGGVTLRVESGIIPSIQSSEATIDNIVGRDITVRKGDASVMLSPHRINQGRVDISNISAYNSTVAAQIEGGFIDKKGGVDNLGTFKGTSYIGDFNEVRGGNNAQVKSKDFKLYPCGVQNSFNNTPWNIDDESKQGKSLTVVRYGAHPTNGCKTFTGKPSGCYNVNLQLPLNNKVSGTTLGNSKKIVYPFKDQLTCNPSNMALKSNKDLLDFENTNNNYSFEQGTKVEFYNQNGILKKSIHYSEKTNNLDTSGLFNGFYILAIHSKDKITRKKIIIQH</sequence>
<dbReference type="Pfam" id="PF18962">
    <property type="entry name" value="Por_Secre_tail"/>
    <property type="match status" value="1"/>
</dbReference>
<dbReference type="InterPro" id="IPR012334">
    <property type="entry name" value="Pectin_lyas_fold"/>
</dbReference>
<proteinExistence type="predicted"/>
<evidence type="ECO:0000259" key="3">
    <source>
        <dbReference type="Pfam" id="PF18962"/>
    </source>
</evidence>
<comment type="caution">
    <text evidence="4">The sequence shown here is derived from an EMBL/GenBank/DDBJ whole genome shotgun (WGS) entry which is preliminary data.</text>
</comment>
<keyword evidence="1 2" id="KW-0732">Signal</keyword>
<evidence type="ECO:0000313" key="4">
    <source>
        <dbReference type="EMBL" id="NIJ44700.1"/>
    </source>
</evidence>
<reference evidence="4 5" key="1">
    <citation type="submission" date="2020-03" db="EMBL/GenBank/DDBJ databases">
        <title>Genomic Encyclopedia of Type Strains, Phase IV (KMG-IV): sequencing the most valuable type-strain genomes for metagenomic binning, comparative biology and taxonomic classification.</title>
        <authorList>
            <person name="Goeker M."/>
        </authorList>
    </citation>
    <scope>NUCLEOTIDE SEQUENCE [LARGE SCALE GENOMIC DNA]</scope>
    <source>
        <strain evidence="4 5">DSM 101599</strain>
    </source>
</reference>
<organism evidence="4 5">
    <name type="scientific">Wenyingzhuangia heitensis</name>
    <dbReference type="NCBI Taxonomy" id="1487859"/>
    <lineage>
        <taxon>Bacteria</taxon>
        <taxon>Pseudomonadati</taxon>
        <taxon>Bacteroidota</taxon>
        <taxon>Flavobacteriia</taxon>
        <taxon>Flavobacteriales</taxon>
        <taxon>Flavobacteriaceae</taxon>
        <taxon>Wenyingzhuangia</taxon>
    </lineage>
</organism>
<feature type="signal peptide" evidence="2">
    <location>
        <begin position="1"/>
        <end position="18"/>
    </location>
</feature>
<evidence type="ECO:0000313" key="5">
    <source>
        <dbReference type="Proteomes" id="UP000745859"/>
    </source>
</evidence>
<dbReference type="RefSeq" id="WP_167185191.1">
    <property type="nucleotide sequence ID" value="NZ_JAASQL010000001.1"/>
</dbReference>
<dbReference type="InterPro" id="IPR026444">
    <property type="entry name" value="Secre_tail"/>
</dbReference>